<evidence type="ECO:0000256" key="1">
    <source>
        <dbReference type="SAM" id="MobiDB-lite"/>
    </source>
</evidence>
<feature type="compositionally biased region" description="Polar residues" evidence="1">
    <location>
        <begin position="37"/>
        <end position="52"/>
    </location>
</feature>
<evidence type="ECO:0000313" key="2">
    <source>
        <dbReference type="EMBL" id="KAB0805387.1"/>
    </source>
</evidence>
<sequence length="150" mass="16913">MSQKSTENTQQEQNEDVECVYDGDVAGVSELDLEVFSPTSIESTSRSRTPSRGESRTPLTIEGRIGTKRKRHRETGDKERDNKGITETKTLLNTAVNAMQELVGPGVQELRQFIADEMESLKDQDIIDHLKQNILHSIFAAKRQDRAQLL</sequence>
<comment type="caution">
    <text evidence="2">The sequence shown here is derived from an EMBL/GenBank/DDBJ whole genome shotgun (WGS) entry which is preliminary data.</text>
</comment>
<organism evidence="2 3">
    <name type="scientific">Photinus pyralis</name>
    <name type="common">Common eastern firefly</name>
    <name type="synonym">Lampyris pyralis</name>
    <dbReference type="NCBI Taxonomy" id="7054"/>
    <lineage>
        <taxon>Eukaryota</taxon>
        <taxon>Metazoa</taxon>
        <taxon>Ecdysozoa</taxon>
        <taxon>Arthropoda</taxon>
        <taxon>Hexapoda</taxon>
        <taxon>Insecta</taxon>
        <taxon>Pterygota</taxon>
        <taxon>Neoptera</taxon>
        <taxon>Endopterygota</taxon>
        <taxon>Coleoptera</taxon>
        <taxon>Polyphaga</taxon>
        <taxon>Elateriformia</taxon>
        <taxon>Elateroidea</taxon>
        <taxon>Lampyridae</taxon>
        <taxon>Lampyrinae</taxon>
        <taxon>Photinus</taxon>
    </lineage>
</organism>
<gene>
    <name evidence="2" type="ORF">PPYR_02357</name>
</gene>
<evidence type="ECO:0000313" key="3">
    <source>
        <dbReference type="Proteomes" id="UP000327044"/>
    </source>
</evidence>
<name>A0A5N4B707_PHOPY</name>
<keyword evidence="3" id="KW-1185">Reference proteome</keyword>
<feature type="compositionally biased region" description="Basic and acidic residues" evidence="1">
    <location>
        <begin position="74"/>
        <end position="86"/>
    </location>
</feature>
<proteinExistence type="predicted"/>
<feature type="region of interest" description="Disordered" evidence="1">
    <location>
        <begin position="1"/>
        <end position="86"/>
    </location>
</feature>
<protein>
    <submittedName>
        <fullName evidence="2">Uncharacterized protein</fullName>
    </submittedName>
</protein>
<dbReference type="InParanoid" id="A0A5N4B707"/>
<dbReference type="EMBL" id="VVIM01000001">
    <property type="protein sequence ID" value="KAB0805387.1"/>
    <property type="molecule type" value="Genomic_DNA"/>
</dbReference>
<dbReference type="Proteomes" id="UP000327044">
    <property type="component" value="Unassembled WGS sequence"/>
</dbReference>
<accession>A0A5N4B707</accession>
<dbReference type="AlphaFoldDB" id="A0A5N4B707"/>
<reference evidence="2 3" key="1">
    <citation type="journal article" date="2018" name="Elife">
        <title>Firefly genomes illuminate parallel origins of bioluminescence in beetles.</title>
        <authorList>
            <person name="Fallon T.R."/>
            <person name="Lower S.E."/>
            <person name="Chang C.H."/>
            <person name="Bessho-Uehara M."/>
            <person name="Martin G.J."/>
            <person name="Bewick A.J."/>
            <person name="Behringer M."/>
            <person name="Debat H.J."/>
            <person name="Wong I."/>
            <person name="Day J.C."/>
            <person name="Suvorov A."/>
            <person name="Silva C.J."/>
            <person name="Stanger-Hall K.F."/>
            <person name="Hall D.W."/>
            <person name="Schmitz R.J."/>
            <person name="Nelson D.R."/>
            <person name="Lewis S.M."/>
            <person name="Shigenobu S."/>
            <person name="Bybee S.M."/>
            <person name="Larracuente A.M."/>
            <person name="Oba Y."/>
            <person name="Weng J.K."/>
        </authorList>
    </citation>
    <scope>NUCLEOTIDE SEQUENCE [LARGE SCALE GENOMIC DNA]</scope>
    <source>
        <strain evidence="2">1611_PpyrPB1</strain>
        <tissue evidence="2">Whole body</tissue>
    </source>
</reference>
<feature type="compositionally biased region" description="Polar residues" evidence="1">
    <location>
        <begin position="1"/>
        <end position="12"/>
    </location>
</feature>